<feature type="compositionally biased region" description="Polar residues" evidence="1">
    <location>
        <begin position="387"/>
        <end position="396"/>
    </location>
</feature>
<comment type="caution">
    <text evidence="3">The sequence shown here is derived from an EMBL/GenBank/DDBJ whole genome shotgun (WGS) entry which is preliminary data.</text>
</comment>
<evidence type="ECO:0000256" key="1">
    <source>
        <dbReference type="SAM" id="MobiDB-lite"/>
    </source>
</evidence>
<accession>A0A1J4KA21</accession>
<feature type="domain" description="TOG" evidence="2">
    <location>
        <begin position="539"/>
        <end position="756"/>
    </location>
</feature>
<dbReference type="InterPro" id="IPR034085">
    <property type="entry name" value="TOG"/>
</dbReference>
<evidence type="ECO:0000313" key="4">
    <source>
        <dbReference type="Proteomes" id="UP000179807"/>
    </source>
</evidence>
<dbReference type="InterPro" id="IPR024395">
    <property type="entry name" value="CLASP_N_dom"/>
</dbReference>
<dbReference type="GeneID" id="94826866"/>
<dbReference type="EMBL" id="MLAK01000671">
    <property type="protein sequence ID" value="OHT08289.1"/>
    <property type="molecule type" value="Genomic_DNA"/>
</dbReference>
<dbReference type="InterPro" id="IPR016024">
    <property type="entry name" value="ARM-type_fold"/>
</dbReference>
<feature type="region of interest" description="Disordered" evidence="1">
    <location>
        <begin position="386"/>
        <end position="482"/>
    </location>
</feature>
<sequence>MTSIDQPIASRPPPSKNSLHFGFIPQSVVVRFQASDYQQRVDASSELLELIRNSDLVDVDIHSLLMFIEPFSCDQNYLIAQNVAQLLTALVNQIVIQGLTCAPFLHQLIHIVLLQFEDRRRTVCQLGQTILVDLLSTNDHYAVISELVRSSSTPSANVSVEIFRCFTNLITQEILDPNILLQFPFYFDTMLLSPLKNVRQAVLWCVDYLKNNHMSAYNTLASLMSREASAVLGKGPGNPTTAVAKSRVDSIVVNRVLNTAGQVEAAKAKAAMNFTRTMPLSRNQYQRPSLPSGKGARQINILASMSRPVSSKSNNTFADDDQPPNFISIDEEPHHNKNNFSKTLNLPKNLANTILSEQIDDSNNFNYENEYNQNNSYYKEDIPLPTLTESENSSRPYVTEVAQAKSKKNSPPPRKRLITFDASVFPAKDEDSENMPTKNRRSKTEMRHISFAQTSPAPVPLPVTSDDGGGSGGLDSDRPIKASGFYNIGDNIDFSDVQMPSGQPSSVKKKKPQFSMTVKRSQHNKPSKPPSRPQKSALEINPKPKTATISSIMSKLKSTEWNEQNDAITDLINSTDNLIQPICENLRDLISSLLDCSASLRSMLSKNALNCLLKMIKTKAIDFEPISDMCAASLLQLLSVHKSKHFIFDLSGECFVALIDNISVSKGVDILKNEHKRKHDDARVKVALCMSNIVPRLSDTSTLLKPLVVLVQDRNPDVRKYAKLAVAAIRQKSGNFDQLLAGNLVNDEDRLTLQGI</sequence>
<feature type="compositionally biased region" description="Polar residues" evidence="1">
    <location>
        <begin position="308"/>
        <end position="317"/>
    </location>
</feature>
<feature type="compositionally biased region" description="Basic residues" evidence="1">
    <location>
        <begin position="405"/>
        <end position="417"/>
    </location>
</feature>
<organism evidence="3 4">
    <name type="scientific">Tritrichomonas foetus</name>
    <dbReference type="NCBI Taxonomy" id="1144522"/>
    <lineage>
        <taxon>Eukaryota</taxon>
        <taxon>Metamonada</taxon>
        <taxon>Parabasalia</taxon>
        <taxon>Tritrichomonadida</taxon>
        <taxon>Tritrichomonadidae</taxon>
        <taxon>Tritrichomonas</taxon>
    </lineage>
</organism>
<reference evidence="3" key="1">
    <citation type="submission" date="2016-10" db="EMBL/GenBank/DDBJ databases">
        <authorList>
            <person name="Benchimol M."/>
            <person name="Almeida L.G."/>
            <person name="Vasconcelos A.T."/>
            <person name="Perreira-Neves A."/>
            <person name="Rosa I.A."/>
            <person name="Tasca T."/>
            <person name="Bogo M.R."/>
            <person name="de Souza W."/>
        </authorList>
    </citation>
    <scope>NUCLEOTIDE SEQUENCE [LARGE SCALE GENOMIC DNA]</scope>
    <source>
        <strain evidence="3">K</strain>
    </source>
</reference>
<dbReference type="AlphaFoldDB" id="A0A1J4KA21"/>
<dbReference type="Proteomes" id="UP000179807">
    <property type="component" value="Unassembled WGS sequence"/>
</dbReference>
<gene>
    <name evidence="3" type="ORF">TRFO_04894</name>
</gene>
<dbReference type="Gene3D" id="1.25.10.10">
    <property type="entry name" value="Leucine-rich Repeat Variant"/>
    <property type="match status" value="2"/>
</dbReference>
<name>A0A1J4KA21_9EUKA</name>
<evidence type="ECO:0000259" key="2">
    <source>
        <dbReference type="SMART" id="SM01349"/>
    </source>
</evidence>
<dbReference type="Pfam" id="PF12348">
    <property type="entry name" value="CLASP_N"/>
    <property type="match status" value="1"/>
</dbReference>
<dbReference type="SMART" id="SM01349">
    <property type="entry name" value="TOG"/>
    <property type="match status" value="1"/>
</dbReference>
<dbReference type="VEuPathDB" id="TrichDB:TRFO_04894"/>
<dbReference type="RefSeq" id="XP_068361425.1">
    <property type="nucleotide sequence ID" value="XM_068492162.1"/>
</dbReference>
<evidence type="ECO:0000313" key="3">
    <source>
        <dbReference type="EMBL" id="OHT08289.1"/>
    </source>
</evidence>
<feature type="region of interest" description="Disordered" evidence="1">
    <location>
        <begin position="495"/>
        <end position="543"/>
    </location>
</feature>
<protein>
    <recommendedName>
        <fullName evidence="2">TOG domain-containing protein</fullName>
    </recommendedName>
</protein>
<feature type="region of interest" description="Disordered" evidence="1">
    <location>
        <begin position="308"/>
        <end position="343"/>
    </location>
</feature>
<proteinExistence type="predicted"/>
<dbReference type="InterPro" id="IPR011989">
    <property type="entry name" value="ARM-like"/>
</dbReference>
<keyword evidence="4" id="KW-1185">Reference proteome</keyword>
<dbReference type="OrthoDB" id="63891at2759"/>
<dbReference type="SUPFAM" id="SSF48371">
    <property type="entry name" value="ARM repeat"/>
    <property type="match status" value="1"/>
</dbReference>